<keyword evidence="3" id="KW-0547">Nucleotide-binding</keyword>
<keyword evidence="2" id="KW-0813">Transport</keyword>
<name>A0A6P1XY88_9SPIR</name>
<evidence type="ECO:0000256" key="3">
    <source>
        <dbReference type="ARBA" id="ARBA00022741"/>
    </source>
</evidence>
<evidence type="ECO:0000256" key="2">
    <source>
        <dbReference type="ARBA" id="ARBA00022448"/>
    </source>
</evidence>
<dbReference type="Proteomes" id="UP000464374">
    <property type="component" value="Chromosome"/>
</dbReference>
<evidence type="ECO:0000313" key="7">
    <source>
        <dbReference type="Proteomes" id="UP000464374"/>
    </source>
</evidence>
<dbReference type="PANTHER" id="PTHR42734:SF17">
    <property type="entry name" value="METAL TRANSPORT SYSTEM ATP-BINDING PROTEIN TM_0124-RELATED"/>
    <property type="match status" value="1"/>
</dbReference>
<evidence type="ECO:0000256" key="4">
    <source>
        <dbReference type="ARBA" id="ARBA00022840"/>
    </source>
</evidence>
<gene>
    <name evidence="6" type="ORF">GWP43_01855</name>
</gene>
<dbReference type="InterPro" id="IPR050153">
    <property type="entry name" value="Metal_Ion_Import_ABC"/>
</dbReference>
<dbReference type="SUPFAM" id="SSF52540">
    <property type="entry name" value="P-loop containing nucleoside triphosphate hydrolases"/>
    <property type="match status" value="1"/>
</dbReference>
<accession>A0A6P1XY88</accession>
<dbReference type="SMART" id="SM00382">
    <property type="entry name" value="AAA"/>
    <property type="match status" value="1"/>
</dbReference>
<organism evidence="6 7">
    <name type="scientific">Treponema vincentii</name>
    <dbReference type="NCBI Taxonomy" id="69710"/>
    <lineage>
        <taxon>Bacteria</taxon>
        <taxon>Pseudomonadati</taxon>
        <taxon>Spirochaetota</taxon>
        <taxon>Spirochaetia</taxon>
        <taxon>Spirochaetales</taxon>
        <taxon>Treponemataceae</taxon>
        <taxon>Treponema</taxon>
    </lineage>
</organism>
<dbReference type="GO" id="GO:0016887">
    <property type="term" value="F:ATP hydrolysis activity"/>
    <property type="evidence" value="ECO:0007669"/>
    <property type="project" value="InterPro"/>
</dbReference>
<dbReference type="AlphaFoldDB" id="A0A6P1XY88"/>
<dbReference type="InterPro" id="IPR003593">
    <property type="entry name" value="AAA+_ATPase"/>
</dbReference>
<feature type="domain" description="ABC transporter" evidence="5">
    <location>
        <begin position="24"/>
        <end position="245"/>
    </location>
</feature>
<reference evidence="6 7" key="1">
    <citation type="submission" date="2020-01" db="EMBL/GenBank/DDBJ databases">
        <title>Complete genome sequence of a human oral phylogroup 1 Treponema sp. strain ATCC 700766, originally isolated from periodontitis dental plaque.</title>
        <authorList>
            <person name="Chan Y."/>
            <person name="Huo Y.-B."/>
            <person name="Yu X.-L."/>
            <person name="Zeng H."/>
            <person name="Leung W.-K."/>
            <person name="Watt R.M."/>
        </authorList>
    </citation>
    <scope>NUCLEOTIDE SEQUENCE [LARGE SCALE GENOMIC DNA]</scope>
    <source>
        <strain evidence="6 7">OMZ 804</strain>
    </source>
</reference>
<dbReference type="Pfam" id="PF00005">
    <property type="entry name" value="ABC_tran"/>
    <property type="match status" value="1"/>
</dbReference>
<dbReference type="PANTHER" id="PTHR42734">
    <property type="entry name" value="METAL TRANSPORT SYSTEM ATP-BINDING PROTEIN TM_0124-RELATED"/>
    <property type="match status" value="1"/>
</dbReference>
<sequence length="249" mass="27232">MNEQESLQPASIPAHEHGDACGMVCVQGLSFKYGAGKKALFENLCLTIKKGAYISIVGENGTGKSTLIKLILGLLTPNTGSIRCGARSVGYVPQKKASITGFPITVYETLNSYRILRKQHDKGVIDRYLSDVRLLDYKYALAGTLSGGQLQKMYIARALIGEPDLLILDEPSTGIDIQSQQEIYAFIKKLNTEQGLTVISVEHNLDAAVLNSTDIFHLANGCGHLCNPQKYAAEFLHFRRPPYTADAKL</sequence>
<dbReference type="EMBL" id="CP048020">
    <property type="protein sequence ID" value="QHX42397.1"/>
    <property type="molecule type" value="Genomic_DNA"/>
</dbReference>
<comment type="similarity">
    <text evidence="1">Belongs to the ABC transporter superfamily.</text>
</comment>
<evidence type="ECO:0000313" key="6">
    <source>
        <dbReference type="EMBL" id="QHX42397.1"/>
    </source>
</evidence>
<dbReference type="InterPro" id="IPR027417">
    <property type="entry name" value="P-loop_NTPase"/>
</dbReference>
<dbReference type="GO" id="GO:0005524">
    <property type="term" value="F:ATP binding"/>
    <property type="evidence" value="ECO:0007669"/>
    <property type="project" value="UniProtKB-KW"/>
</dbReference>
<dbReference type="Gene3D" id="3.40.50.300">
    <property type="entry name" value="P-loop containing nucleotide triphosphate hydrolases"/>
    <property type="match status" value="1"/>
</dbReference>
<evidence type="ECO:0000259" key="5">
    <source>
        <dbReference type="PROSITE" id="PS50893"/>
    </source>
</evidence>
<dbReference type="InterPro" id="IPR003439">
    <property type="entry name" value="ABC_transporter-like_ATP-bd"/>
</dbReference>
<proteinExistence type="inferred from homology"/>
<keyword evidence="4 6" id="KW-0067">ATP-binding</keyword>
<dbReference type="KEGG" id="trz:GWP43_01855"/>
<evidence type="ECO:0000256" key="1">
    <source>
        <dbReference type="ARBA" id="ARBA00005417"/>
    </source>
</evidence>
<protein>
    <submittedName>
        <fullName evidence="6">Metal ABC transporter ATP-binding protein</fullName>
    </submittedName>
</protein>
<dbReference type="PROSITE" id="PS50893">
    <property type="entry name" value="ABC_TRANSPORTER_2"/>
    <property type="match status" value="1"/>
</dbReference>